<dbReference type="EMBL" id="LAZR01006338">
    <property type="protein sequence ID" value="KKM92890.1"/>
    <property type="molecule type" value="Genomic_DNA"/>
</dbReference>
<dbReference type="AlphaFoldDB" id="A0A0F9NVJ1"/>
<protein>
    <submittedName>
        <fullName evidence="1">Uncharacterized protein</fullName>
    </submittedName>
</protein>
<organism evidence="1">
    <name type="scientific">marine sediment metagenome</name>
    <dbReference type="NCBI Taxonomy" id="412755"/>
    <lineage>
        <taxon>unclassified sequences</taxon>
        <taxon>metagenomes</taxon>
        <taxon>ecological metagenomes</taxon>
    </lineage>
</organism>
<gene>
    <name evidence="1" type="ORF">LCGC14_1213890</name>
</gene>
<proteinExistence type="predicted"/>
<evidence type="ECO:0000313" key="1">
    <source>
        <dbReference type="EMBL" id="KKM92890.1"/>
    </source>
</evidence>
<accession>A0A0F9NVJ1</accession>
<comment type="caution">
    <text evidence="1">The sequence shown here is derived from an EMBL/GenBank/DDBJ whole genome shotgun (WGS) entry which is preliminary data.</text>
</comment>
<sequence>MGKLVILIALMLCPALSAGNIDKKLPDLARTVSTGCQVSRVLDVHTQREAWQVIVWAHYSTPAPKKKDWKLWYSARTKRMKALKDCDNWLKRVAKKIKASRFPK</sequence>
<reference evidence="1" key="1">
    <citation type="journal article" date="2015" name="Nature">
        <title>Complex archaea that bridge the gap between prokaryotes and eukaryotes.</title>
        <authorList>
            <person name="Spang A."/>
            <person name="Saw J.H."/>
            <person name="Jorgensen S.L."/>
            <person name="Zaremba-Niedzwiedzka K."/>
            <person name="Martijn J."/>
            <person name="Lind A.E."/>
            <person name="van Eijk R."/>
            <person name="Schleper C."/>
            <person name="Guy L."/>
            <person name="Ettema T.J."/>
        </authorList>
    </citation>
    <scope>NUCLEOTIDE SEQUENCE</scope>
</reference>
<name>A0A0F9NVJ1_9ZZZZ</name>